<comment type="caution">
    <text evidence="1">The sequence shown here is derived from an EMBL/GenBank/DDBJ whole genome shotgun (WGS) entry which is preliminary data.</text>
</comment>
<evidence type="ECO:0000313" key="1">
    <source>
        <dbReference type="EMBL" id="GAG06783.1"/>
    </source>
</evidence>
<protein>
    <submittedName>
        <fullName evidence="1">Uncharacterized protein</fullName>
    </submittedName>
</protein>
<accession>X0V2N4</accession>
<dbReference type="AlphaFoldDB" id="X0V2N4"/>
<name>X0V2N4_9ZZZZ</name>
<organism evidence="1">
    <name type="scientific">marine sediment metagenome</name>
    <dbReference type="NCBI Taxonomy" id="412755"/>
    <lineage>
        <taxon>unclassified sequences</taxon>
        <taxon>metagenomes</taxon>
        <taxon>ecological metagenomes</taxon>
    </lineage>
</organism>
<reference evidence="1" key="1">
    <citation type="journal article" date="2014" name="Front. Microbiol.">
        <title>High frequency of phylogenetically diverse reductive dehalogenase-homologous genes in deep subseafloor sedimentary metagenomes.</title>
        <authorList>
            <person name="Kawai M."/>
            <person name="Futagami T."/>
            <person name="Toyoda A."/>
            <person name="Takaki Y."/>
            <person name="Nishi S."/>
            <person name="Hori S."/>
            <person name="Arai W."/>
            <person name="Tsubouchi T."/>
            <person name="Morono Y."/>
            <person name="Uchiyama I."/>
            <person name="Ito T."/>
            <person name="Fujiyama A."/>
            <person name="Inagaki F."/>
            <person name="Takami H."/>
        </authorList>
    </citation>
    <scope>NUCLEOTIDE SEQUENCE</scope>
    <source>
        <strain evidence="1">Expedition CK06-06</strain>
    </source>
</reference>
<gene>
    <name evidence="1" type="ORF">S01H1_32895</name>
</gene>
<feature type="non-terminal residue" evidence="1">
    <location>
        <position position="1"/>
    </location>
</feature>
<proteinExistence type="predicted"/>
<dbReference type="EMBL" id="BARS01020396">
    <property type="protein sequence ID" value="GAG06783.1"/>
    <property type="molecule type" value="Genomic_DNA"/>
</dbReference>
<sequence>GEVEGWTQAYWNGTTVAVMAEKLVDLAEGDRTGVVNVASVGWITKAWLMVYFKEALGLPITIREIDEPRIRRVLESHVELPALGDALQGLVEEIKR</sequence>